<protein>
    <submittedName>
        <fullName evidence="1">2800_t:CDS:1</fullName>
    </submittedName>
</protein>
<dbReference type="Proteomes" id="UP000789920">
    <property type="component" value="Unassembled WGS sequence"/>
</dbReference>
<reference evidence="1" key="1">
    <citation type="submission" date="2021-06" db="EMBL/GenBank/DDBJ databases">
        <authorList>
            <person name="Kallberg Y."/>
            <person name="Tangrot J."/>
            <person name="Rosling A."/>
        </authorList>
    </citation>
    <scope>NUCLEOTIDE SEQUENCE</scope>
    <source>
        <strain evidence="1">MA461A</strain>
    </source>
</reference>
<comment type="caution">
    <text evidence="1">The sequence shown here is derived from an EMBL/GenBank/DDBJ whole genome shotgun (WGS) entry which is preliminary data.</text>
</comment>
<keyword evidence="2" id="KW-1185">Reference proteome</keyword>
<feature type="non-terminal residue" evidence="1">
    <location>
        <position position="1"/>
    </location>
</feature>
<dbReference type="EMBL" id="CAJVQC010022853">
    <property type="protein sequence ID" value="CAG8719895.1"/>
    <property type="molecule type" value="Genomic_DNA"/>
</dbReference>
<accession>A0ACA9PR94</accession>
<gene>
    <name evidence="1" type="ORF">RPERSI_LOCUS11213</name>
</gene>
<proteinExistence type="predicted"/>
<evidence type="ECO:0000313" key="2">
    <source>
        <dbReference type="Proteomes" id="UP000789920"/>
    </source>
</evidence>
<name>A0ACA9PR94_9GLOM</name>
<organism evidence="1 2">
    <name type="scientific">Racocetra persica</name>
    <dbReference type="NCBI Taxonomy" id="160502"/>
    <lineage>
        <taxon>Eukaryota</taxon>
        <taxon>Fungi</taxon>
        <taxon>Fungi incertae sedis</taxon>
        <taxon>Mucoromycota</taxon>
        <taxon>Glomeromycotina</taxon>
        <taxon>Glomeromycetes</taxon>
        <taxon>Diversisporales</taxon>
        <taxon>Gigasporaceae</taxon>
        <taxon>Racocetra</taxon>
    </lineage>
</organism>
<sequence>RIYALKDVKMQLSSECFSALKAKDFWRRTDRPSLQKFIEFRFQEGGVEDKGTEYSQYKSDLYVIKNHYSETTEVGEQVDKKSRFINVLWDLQMERQVIQDKTQLQQNELNNQINLERVSNAYLDIRNQDHLLRKITTKQIEGLAEYVTGQKRSCEEESSSVPPSKVRTISTEMESTHNDLIFEGESPVPLTNVSFDSCLESCVHDQEETEEILSTIINENEDIVYSTNKIPLTNDSSGIFAQTSFSFDQEPDAETTPPVIINEDGDVVTNKRMMCEAYLKIRQEIHNLPSQKDVEWRASVRQPKQLVPPFFGEMMDEYEREINDIDELRSKFYNMWGRYYDRVIYSDNERCLFEATQVVAHSLMHMYPDSKKRNEDTVVHDYIHDIFKEIFCDPDYDIIWANIESLSSKSHCTTYGRSQGRRPDVTLYRIMENDNLEGGINNIISLRGNELEVKSFCGHICRGYIYFEMMDLEYDGIYCYFQLSEIKLAQKLSEFNL</sequence>
<feature type="non-terminal residue" evidence="1">
    <location>
        <position position="497"/>
    </location>
</feature>
<evidence type="ECO:0000313" key="1">
    <source>
        <dbReference type="EMBL" id="CAG8719895.1"/>
    </source>
</evidence>